<name>A0A922M2K7_SPOEX</name>
<dbReference type="InterPro" id="IPR011989">
    <property type="entry name" value="ARM-like"/>
</dbReference>
<dbReference type="InterPro" id="IPR016024">
    <property type="entry name" value="ARM-type_fold"/>
</dbReference>
<reference evidence="2" key="1">
    <citation type="journal article" date="2021" name="G3 (Bethesda)">
        <title>Genome and transcriptome analysis of the beet armyworm Spodoptera exigua reveals targets for pest control. .</title>
        <authorList>
            <person name="Simon S."/>
            <person name="Breeschoten T."/>
            <person name="Jansen H.J."/>
            <person name="Dirks R.P."/>
            <person name="Schranz M.E."/>
            <person name="Ros V.I.D."/>
        </authorList>
    </citation>
    <scope>NUCLEOTIDE SEQUENCE</scope>
    <source>
        <strain evidence="2">TB_SE_WUR_2020</strain>
    </source>
</reference>
<gene>
    <name evidence="2" type="ORF">HF086_001144</name>
</gene>
<evidence type="ECO:0000256" key="1">
    <source>
        <dbReference type="SAM" id="MobiDB-lite"/>
    </source>
</evidence>
<evidence type="ECO:0000313" key="3">
    <source>
        <dbReference type="Proteomes" id="UP000814243"/>
    </source>
</evidence>
<dbReference type="PANTHER" id="PTHR16023:SF0">
    <property type="entry name" value="PROTEIN VAC14 HOMOLOG"/>
    <property type="match status" value="1"/>
</dbReference>
<comment type="caution">
    <text evidence="2">The sequence shown here is derived from an EMBL/GenBank/DDBJ whole genome shotgun (WGS) entry which is preliminary data.</text>
</comment>
<dbReference type="AlphaFoldDB" id="A0A922M2K7"/>
<dbReference type="PANTHER" id="PTHR16023">
    <property type="entry name" value="TAX1 BINDING PROTEIN-RELATED"/>
    <property type="match status" value="1"/>
</dbReference>
<proteinExistence type="predicted"/>
<protein>
    <recommendedName>
        <fullName evidence="4">Protein VAC14 homolog</fullName>
    </recommendedName>
</protein>
<dbReference type="GO" id="GO:0006661">
    <property type="term" value="P:phosphatidylinositol biosynthetic process"/>
    <property type="evidence" value="ECO:0007669"/>
    <property type="project" value="InterPro"/>
</dbReference>
<dbReference type="GO" id="GO:0070772">
    <property type="term" value="C:PAS complex"/>
    <property type="evidence" value="ECO:0007669"/>
    <property type="project" value="InterPro"/>
</dbReference>
<dbReference type="GO" id="GO:0010008">
    <property type="term" value="C:endosome membrane"/>
    <property type="evidence" value="ECO:0007669"/>
    <property type="project" value="TreeGrafter"/>
</dbReference>
<dbReference type="EMBL" id="JACEFF010000907">
    <property type="protein sequence ID" value="KAH9628537.1"/>
    <property type="molecule type" value="Genomic_DNA"/>
</dbReference>
<evidence type="ECO:0000313" key="2">
    <source>
        <dbReference type="EMBL" id="KAH9628537.1"/>
    </source>
</evidence>
<organism evidence="2 3">
    <name type="scientific">Spodoptera exigua</name>
    <name type="common">Beet armyworm</name>
    <name type="synonym">Noctua fulgens</name>
    <dbReference type="NCBI Taxonomy" id="7107"/>
    <lineage>
        <taxon>Eukaryota</taxon>
        <taxon>Metazoa</taxon>
        <taxon>Ecdysozoa</taxon>
        <taxon>Arthropoda</taxon>
        <taxon>Hexapoda</taxon>
        <taxon>Insecta</taxon>
        <taxon>Pterygota</taxon>
        <taxon>Neoptera</taxon>
        <taxon>Endopterygota</taxon>
        <taxon>Lepidoptera</taxon>
        <taxon>Glossata</taxon>
        <taxon>Ditrysia</taxon>
        <taxon>Noctuoidea</taxon>
        <taxon>Noctuidae</taxon>
        <taxon>Amphipyrinae</taxon>
        <taxon>Spodoptera</taxon>
    </lineage>
</organism>
<dbReference type="SUPFAM" id="SSF48371">
    <property type="entry name" value="ARM repeat"/>
    <property type="match status" value="1"/>
</dbReference>
<accession>A0A922M2K7</accession>
<evidence type="ECO:0008006" key="4">
    <source>
        <dbReference type="Google" id="ProtNLM"/>
    </source>
</evidence>
<sequence>MSERDYAPLSIACVRGLCDKIYDKRKFAGVEIEKMVKDFSDAKNTSQIKRLIRVLGQDLMSSTNPNVKNGALMGLSSVAVGLGKNASIQGCIDYLPELVHPIVACFSESESRVRYQAAEALFNVLKIARGEALAHFPLVFDALARLAADPEPQVKQGAELLDRLVKDIVTESQTFELAAFIPMLRERIYTRNAFGRQFIVSWVSVLDAVPDIDLIVHLPELLDGLFKMLDDANAEIRRMCDVQLNEFLRSIKKDPSRVDFQAMINILITHAQSPEEMLQLTAITWIKEFVELAGATMLPYASGILCAVLPCLAYSDEPRKSIRETAVIVNFQLTKLVVSGEAGEVGEAGEAGQAGEARQAGEAGQAVQLELDGVVAVLTQMLHHSSVSTKVAALDWILHLYNKLPAQVLGLRIYRYFRGVKYFVICEEPRPPNAILIARWDEPLLHSYALPYNIKLKTSGNLLVVCLKLSAKLIGRTSIHSCACGVYVVWCGVTDGDPDRQAVRGRGVYVVWCGVTDGDPDRQAVRERGVYVVWCGVTDGDPDRQAVRERGVYVVWCGVTDGDPDRQAVRGRVVYVVWCGVADGDPDRQAVRGRGVYVVWCGVTDGDPDRQAVRERVVYVVWCGVADGEPDRQAVRERVGQPDGRGGRGGAARPGGAGRALLLRRDADARYSRPPLL</sequence>
<dbReference type="Gene3D" id="1.25.10.10">
    <property type="entry name" value="Leucine-rich Repeat Variant"/>
    <property type="match status" value="2"/>
</dbReference>
<feature type="compositionally biased region" description="Gly residues" evidence="1">
    <location>
        <begin position="643"/>
        <end position="656"/>
    </location>
</feature>
<dbReference type="Proteomes" id="UP000814243">
    <property type="component" value="Unassembled WGS sequence"/>
</dbReference>
<dbReference type="Pfam" id="PF12755">
    <property type="entry name" value="Vac14_Fab1_bd"/>
    <property type="match status" value="1"/>
</dbReference>
<dbReference type="InterPro" id="IPR026825">
    <property type="entry name" value="Vac14"/>
</dbReference>
<feature type="region of interest" description="Disordered" evidence="1">
    <location>
        <begin position="637"/>
        <end position="656"/>
    </location>
</feature>